<dbReference type="Pfam" id="PF00569">
    <property type="entry name" value="ZZ"/>
    <property type="match status" value="1"/>
</dbReference>
<dbReference type="InterPro" id="IPR043145">
    <property type="entry name" value="Znf_ZZ_sf"/>
</dbReference>
<dbReference type="PANTHER" id="PTHR15090">
    <property type="entry name" value="SEQUESTOSOME 1-RELATED"/>
    <property type="match status" value="1"/>
</dbReference>
<keyword evidence="3" id="KW-0862">Zinc</keyword>
<dbReference type="PROSITE" id="PS50089">
    <property type="entry name" value="ZF_RING_2"/>
    <property type="match status" value="1"/>
</dbReference>
<dbReference type="PROSITE" id="PS01357">
    <property type="entry name" value="ZF_ZZ_1"/>
    <property type="match status" value="1"/>
</dbReference>
<dbReference type="Proteomes" id="UP000267096">
    <property type="component" value="Unassembled WGS sequence"/>
</dbReference>
<keyword evidence="1" id="KW-0479">Metal-binding</keyword>
<sequence length="177" mass="20381">MCSYLQPERRTSEHHGVRCDGCDREVVGNRYKCTVCHDYDLCEECERQGRHSQHPMTRYSTPIIPVGSSQAADLYNTLTLRSRNRRTPLNIDGIPRLSGEQLCNQRTLPPGQSCVICFIQPPEEPVGCVQCRQIIGCRRCVIEWNNSCNRSIPNCPLCRAEWYLGPEIVRWDELRTN</sequence>
<evidence type="ECO:0000259" key="5">
    <source>
        <dbReference type="PROSITE" id="PS50089"/>
    </source>
</evidence>
<accession>A0A3P6MZH5</accession>
<dbReference type="InterPro" id="IPR001841">
    <property type="entry name" value="Znf_RING"/>
</dbReference>
<evidence type="ECO:0000256" key="2">
    <source>
        <dbReference type="ARBA" id="ARBA00022771"/>
    </source>
</evidence>
<dbReference type="PROSITE" id="PS50135">
    <property type="entry name" value="ZF_ZZ_2"/>
    <property type="match status" value="1"/>
</dbReference>
<gene>
    <name evidence="7" type="ORF">ASIM_LOCUS419</name>
</gene>
<dbReference type="FunFam" id="3.30.60.90:FF:000016">
    <property type="entry name" value="Refractory to sigma P"/>
    <property type="match status" value="1"/>
</dbReference>
<keyword evidence="2 4" id="KW-0863">Zinc-finger</keyword>
<dbReference type="AlphaFoldDB" id="A0A3P6MZH5"/>
<dbReference type="PANTHER" id="PTHR15090:SF8">
    <property type="entry name" value="ZZ-TYPE ZINC FINGER-CONTAINING PROTEIN"/>
    <property type="match status" value="1"/>
</dbReference>
<evidence type="ECO:0000256" key="4">
    <source>
        <dbReference type="PROSITE-ProRule" id="PRU00228"/>
    </source>
</evidence>
<evidence type="ECO:0000256" key="1">
    <source>
        <dbReference type="ARBA" id="ARBA00022723"/>
    </source>
</evidence>
<evidence type="ECO:0000259" key="6">
    <source>
        <dbReference type="PROSITE" id="PS50135"/>
    </source>
</evidence>
<evidence type="ECO:0008006" key="9">
    <source>
        <dbReference type="Google" id="ProtNLM"/>
    </source>
</evidence>
<dbReference type="SMART" id="SM00291">
    <property type="entry name" value="ZnF_ZZ"/>
    <property type="match status" value="1"/>
</dbReference>
<dbReference type="CDD" id="cd02340">
    <property type="entry name" value="ZZ_NBR1_like"/>
    <property type="match status" value="1"/>
</dbReference>
<reference evidence="7 8" key="1">
    <citation type="submission" date="2018-11" db="EMBL/GenBank/DDBJ databases">
        <authorList>
            <consortium name="Pathogen Informatics"/>
        </authorList>
    </citation>
    <scope>NUCLEOTIDE SEQUENCE [LARGE SCALE GENOMIC DNA]</scope>
</reference>
<name>A0A3P6MZH5_ANISI</name>
<proteinExistence type="predicted"/>
<evidence type="ECO:0000256" key="3">
    <source>
        <dbReference type="ARBA" id="ARBA00022833"/>
    </source>
</evidence>
<keyword evidence="8" id="KW-1185">Reference proteome</keyword>
<dbReference type="InterPro" id="IPR052260">
    <property type="entry name" value="Autophagy_Rcpt_SigReg"/>
</dbReference>
<evidence type="ECO:0000313" key="8">
    <source>
        <dbReference type="Proteomes" id="UP000267096"/>
    </source>
</evidence>
<protein>
    <recommendedName>
        <fullName evidence="9">ZZ-type domain-containing protein</fullName>
    </recommendedName>
</protein>
<evidence type="ECO:0000313" key="7">
    <source>
        <dbReference type="EMBL" id="VDK17691.1"/>
    </source>
</evidence>
<dbReference type="SUPFAM" id="SSF57850">
    <property type="entry name" value="RING/U-box"/>
    <property type="match status" value="2"/>
</dbReference>
<dbReference type="GO" id="GO:0008270">
    <property type="term" value="F:zinc ion binding"/>
    <property type="evidence" value="ECO:0007669"/>
    <property type="project" value="UniProtKB-KW"/>
</dbReference>
<feature type="domain" description="RING-type" evidence="5">
    <location>
        <begin position="114"/>
        <end position="159"/>
    </location>
</feature>
<dbReference type="InterPro" id="IPR000433">
    <property type="entry name" value="Znf_ZZ"/>
</dbReference>
<feature type="domain" description="ZZ-type" evidence="6">
    <location>
        <begin position="14"/>
        <end position="64"/>
    </location>
</feature>
<dbReference type="Gene3D" id="3.30.60.90">
    <property type="match status" value="1"/>
</dbReference>
<dbReference type="EMBL" id="UYRR01000250">
    <property type="protein sequence ID" value="VDK17691.1"/>
    <property type="molecule type" value="Genomic_DNA"/>
</dbReference>
<dbReference type="OrthoDB" id="5877621at2759"/>
<organism evidence="7 8">
    <name type="scientific">Anisakis simplex</name>
    <name type="common">Herring worm</name>
    <dbReference type="NCBI Taxonomy" id="6269"/>
    <lineage>
        <taxon>Eukaryota</taxon>
        <taxon>Metazoa</taxon>
        <taxon>Ecdysozoa</taxon>
        <taxon>Nematoda</taxon>
        <taxon>Chromadorea</taxon>
        <taxon>Rhabditida</taxon>
        <taxon>Spirurina</taxon>
        <taxon>Ascaridomorpha</taxon>
        <taxon>Ascaridoidea</taxon>
        <taxon>Anisakidae</taxon>
        <taxon>Anisakis</taxon>
        <taxon>Anisakis simplex complex</taxon>
    </lineage>
</organism>